<feature type="binding site" description="in other chain" evidence="7">
    <location>
        <position position="107"/>
    </location>
    <ligand>
        <name>5-phospho-alpha-D-ribose 1-diphosphate</name>
        <dbReference type="ChEBI" id="CHEBI:58017"/>
        <note>ligand shared between dimeric partners</note>
    </ligand>
</feature>
<organism evidence="9 10">
    <name type="scientific">Cerasicoccus arenae</name>
    <dbReference type="NCBI Taxonomy" id="424488"/>
    <lineage>
        <taxon>Bacteria</taxon>
        <taxon>Pseudomonadati</taxon>
        <taxon>Verrucomicrobiota</taxon>
        <taxon>Opitutia</taxon>
        <taxon>Puniceicoccales</taxon>
        <taxon>Cerasicoccaceae</taxon>
        <taxon>Cerasicoccus</taxon>
    </lineage>
</organism>
<dbReference type="Pfam" id="PF00156">
    <property type="entry name" value="Pribosyltran"/>
    <property type="match status" value="1"/>
</dbReference>
<evidence type="ECO:0000313" key="9">
    <source>
        <dbReference type="EMBL" id="GHC10187.1"/>
    </source>
</evidence>
<sequence>MLDAIARCSHRPYMSDVIDQEVLQIFRDSGALLEGHFILRSGLRSGHFFQCARVCERMDKVTRLAEMLLAKIDLASFDTVLAPAMGGLVIGQELARQAGKRFLFVEKVDDKLALRRNFKIAPGERLLVVEDVITRGGRVNEALNIIAAEGGTAAGVAVLVDRSEGQVSFSAPLTTLLAFSFPTYDPANLPPELAAIPAMKPGS</sequence>
<evidence type="ECO:0000256" key="2">
    <source>
        <dbReference type="ARBA" id="ARBA00011971"/>
    </source>
</evidence>
<evidence type="ECO:0000259" key="8">
    <source>
        <dbReference type="Pfam" id="PF00156"/>
    </source>
</evidence>
<dbReference type="PANTHER" id="PTHR19278">
    <property type="entry name" value="OROTATE PHOSPHORIBOSYLTRANSFERASE"/>
    <property type="match status" value="1"/>
</dbReference>
<dbReference type="Gene3D" id="3.40.50.2020">
    <property type="match status" value="1"/>
</dbReference>
<dbReference type="NCBIfam" id="TIGR01367">
    <property type="entry name" value="pyrE_Therm"/>
    <property type="match status" value="1"/>
</dbReference>
<dbReference type="HAMAP" id="MF_01208">
    <property type="entry name" value="PyrE"/>
    <property type="match status" value="1"/>
</dbReference>
<dbReference type="GO" id="GO:0044205">
    <property type="term" value="P:'de novo' UMP biosynthetic process"/>
    <property type="evidence" value="ECO:0007669"/>
    <property type="project" value="UniProtKB-UniRule"/>
</dbReference>
<reference evidence="9" key="1">
    <citation type="journal article" date="2014" name="Int. J. Syst. Evol. Microbiol.">
        <title>Complete genome sequence of Corynebacterium casei LMG S-19264T (=DSM 44701T), isolated from a smear-ripened cheese.</title>
        <authorList>
            <consortium name="US DOE Joint Genome Institute (JGI-PGF)"/>
            <person name="Walter F."/>
            <person name="Albersmeier A."/>
            <person name="Kalinowski J."/>
            <person name="Ruckert C."/>
        </authorList>
    </citation>
    <scope>NUCLEOTIDE SEQUENCE</scope>
    <source>
        <strain evidence="9">KCTC 12870</strain>
    </source>
</reference>
<keyword evidence="10" id="KW-1185">Reference proteome</keyword>
<feature type="binding site" evidence="7">
    <location>
        <position position="134"/>
    </location>
    <ligand>
        <name>orotate</name>
        <dbReference type="ChEBI" id="CHEBI:30839"/>
    </ligand>
</feature>
<proteinExistence type="inferred from homology"/>
<reference evidence="9" key="2">
    <citation type="submission" date="2020-09" db="EMBL/GenBank/DDBJ databases">
        <authorList>
            <person name="Sun Q."/>
            <person name="Kim S."/>
        </authorList>
    </citation>
    <scope>NUCLEOTIDE SEQUENCE</scope>
    <source>
        <strain evidence="9">KCTC 12870</strain>
    </source>
</reference>
<comment type="caution">
    <text evidence="9">The sequence shown here is derived from an EMBL/GenBank/DDBJ whole genome shotgun (WGS) entry which is preliminary data.</text>
</comment>
<dbReference type="GO" id="GO:0004588">
    <property type="term" value="F:orotate phosphoribosyltransferase activity"/>
    <property type="evidence" value="ECO:0007669"/>
    <property type="project" value="UniProtKB-UniRule"/>
</dbReference>
<dbReference type="EC" id="2.4.2.10" evidence="2 7"/>
<dbReference type="InterPro" id="IPR000836">
    <property type="entry name" value="PRTase_dom"/>
</dbReference>
<evidence type="ECO:0000256" key="5">
    <source>
        <dbReference type="ARBA" id="ARBA00022842"/>
    </source>
</evidence>
<comment type="subunit">
    <text evidence="7">Homodimer.</text>
</comment>
<feature type="binding site" evidence="7">
    <location>
        <begin position="48"/>
        <end position="49"/>
    </location>
    <ligand>
        <name>orotate</name>
        <dbReference type="ChEBI" id="CHEBI:30839"/>
    </ligand>
</feature>
<dbReference type="GO" id="GO:0000287">
    <property type="term" value="F:magnesium ion binding"/>
    <property type="evidence" value="ECO:0007669"/>
    <property type="project" value="UniProtKB-UniRule"/>
</dbReference>
<dbReference type="PANTHER" id="PTHR19278:SF9">
    <property type="entry name" value="URIDINE 5'-MONOPHOSPHATE SYNTHASE"/>
    <property type="match status" value="1"/>
</dbReference>
<comment type="caution">
    <text evidence="7">Lacks conserved residue(s) required for the propagation of feature annotation.</text>
</comment>
<name>A0A8J3GFB5_9BACT</name>
<dbReference type="Proteomes" id="UP000642829">
    <property type="component" value="Unassembled WGS sequence"/>
</dbReference>
<feature type="binding site" evidence="7">
    <location>
        <position position="162"/>
    </location>
    <ligand>
        <name>orotate</name>
        <dbReference type="ChEBI" id="CHEBI:30839"/>
    </ligand>
</feature>
<evidence type="ECO:0000256" key="6">
    <source>
        <dbReference type="ARBA" id="ARBA00022975"/>
    </source>
</evidence>
<feature type="domain" description="Phosphoribosyltransferase" evidence="8">
    <location>
        <begin position="59"/>
        <end position="167"/>
    </location>
</feature>
<dbReference type="GO" id="GO:0019856">
    <property type="term" value="P:pyrimidine nucleobase biosynthetic process"/>
    <property type="evidence" value="ECO:0007669"/>
    <property type="project" value="InterPro"/>
</dbReference>
<dbReference type="EMBL" id="BMXG01000023">
    <property type="protein sequence ID" value="GHC10187.1"/>
    <property type="molecule type" value="Genomic_DNA"/>
</dbReference>
<evidence type="ECO:0000256" key="7">
    <source>
        <dbReference type="HAMAP-Rule" id="MF_01208"/>
    </source>
</evidence>
<evidence type="ECO:0000256" key="3">
    <source>
        <dbReference type="ARBA" id="ARBA00022676"/>
    </source>
</evidence>
<keyword evidence="6 7" id="KW-0665">Pyrimidine biosynthesis</keyword>
<comment type="cofactor">
    <cofactor evidence="7">
        <name>Mg(2+)</name>
        <dbReference type="ChEBI" id="CHEBI:18420"/>
    </cofactor>
</comment>
<dbReference type="InterPro" id="IPR029057">
    <property type="entry name" value="PRTase-like"/>
</dbReference>
<protein>
    <recommendedName>
        <fullName evidence="2 7">Orotate phosphoribosyltransferase</fullName>
        <shortName evidence="7">OPRT</shortName>
        <shortName evidence="7">OPRTase</shortName>
        <ecNumber evidence="2 7">2.4.2.10</ecNumber>
    </recommendedName>
</protein>
<gene>
    <name evidence="7 9" type="primary">pyrE</name>
    <name evidence="9" type="ORF">GCM10007047_29380</name>
</gene>
<feature type="binding site" description="in other chain" evidence="7">
    <location>
        <begin position="130"/>
        <end position="138"/>
    </location>
    <ligand>
        <name>5-phospho-alpha-D-ribose 1-diphosphate</name>
        <dbReference type="ChEBI" id="CHEBI:58017"/>
        <note>ligand shared between dimeric partners</note>
    </ligand>
</feature>
<comment type="pathway">
    <text evidence="1 7">Pyrimidine metabolism; UMP biosynthesis via de novo pathway; UMP from orotate: step 1/2.</text>
</comment>
<comment type="similarity">
    <text evidence="7">Belongs to the purine/pyrimidine phosphoribosyltransferase family. PyrE subfamily.</text>
</comment>
<keyword evidence="4 7" id="KW-0808">Transferase</keyword>
<keyword evidence="5 7" id="KW-0460">Magnesium</keyword>
<comment type="function">
    <text evidence="7">Catalyzes the transfer of a ribosyl phosphate group from 5-phosphoribose 1-diphosphate to orotate, leading to the formation of orotidine monophosphate (OMP).</text>
</comment>
<keyword evidence="3 7" id="KW-0328">Glycosyltransferase</keyword>
<evidence type="ECO:0000256" key="1">
    <source>
        <dbReference type="ARBA" id="ARBA00004889"/>
    </source>
</evidence>
<dbReference type="AlphaFoldDB" id="A0A8J3GFB5"/>
<dbReference type="SUPFAM" id="SSF53271">
    <property type="entry name" value="PRTase-like"/>
    <property type="match status" value="1"/>
</dbReference>
<evidence type="ECO:0000256" key="4">
    <source>
        <dbReference type="ARBA" id="ARBA00022679"/>
    </source>
</evidence>
<comment type="catalytic activity">
    <reaction evidence="7">
        <text>orotidine 5'-phosphate + diphosphate = orotate + 5-phospho-alpha-D-ribose 1-diphosphate</text>
        <dbReference type="Rhea" id="RHEA:10380"/>
        <dbReference type="ChEBI" id="CHEBI:30839"/>
        <dbReference type="ChEBI" id="CHEBI:33019"/>
        <dbReference type="ChEBI" id="CHEBI:57538"/>
        <dbReference type="ChEBI" id="CHEBI:58017"/>
        <dbReference type="EC" id="2.4.2.10"/>
    </reaction>
</comment>
<dbReference type="InterPro" id="IPR006273">
    <property type="entry name" value="Orotate_PRibTrfase_bac"/>
</dbReference>
<dbReference type="UniPathway" id="UPA00070">
    <property type="reaction ID" value="UER00119"/>
</dbReference>
<accession>A0A8J3GFB5</accession>
<dbReference type="InterPro" id="IPR023031">
    <property type="entry name" value="OPRT"/>
</dbReference>
<evidence type="ECO:0000313" key="10">
    <source>
        <dbReference type="Proteomes" id="UP000642829"/>
    </source>
</evidence>
<feature type="binding site" description="in other chain" evidence="7">
    <location>
        <position position="40"/>
    </location>
    <ligand>
        <name>5-phospho-alpha-D-ribose 1-diphosphate</name>
        <dbReference type="ChEBI" id="CHEBI:58017"/>
        <note>ligand shared between dimeric partners</note>
    </ligand>
</feature>
<dbReference type="CDD" id="cd06223">
    <property type="entry name" value="PRTases_typeI"/>
    <property type="match status" value="1"/>
</dbReference>